<accession>X1JTX9</accession>
<comment type="caution">
    <text evidence="1">The sequence shown here is derived from an EMBL/GenBank/DDBJ whole genome shotgun (WGS) entry which is preliminary data.</text>
</comment>
<proteinExistence type="predicted"/>
<organism evidence="1">
    <name type="scientific">marine sediment metagenome</name>
    <dbReference type="NCBI Taxonomy" id="412755"/>
    <lineage>
        <taxon>unclassified sequences</taxon>
        <taxon>metagenomes</taxon>
        <taxon>ecological metagenomes</taxon>
    </lineage>
</organism>
<dbReference type="EMBL" id="BARU01043766">
    <property type="protein sequence ID" value="GAH84870.1"/>
    <property type="molecule type" value="Genomic_DNA"/>
</dbReference>
<dbReference type="AlphaFoldDB" id="X1JTX9"/>
<reference evidence="1" key="1">
    <citation type="journal article" date="2014" name="Front. Microbiol.">
        <title>High frequency of phylogenetically diverse reductive dehalogenase-homologous genes in deep subseafloor sedimentary metagenomes.</title>
        <authorList>
            <person name="Kawai M."/>
            <person name="Futagami T."/>
            <person name="Toyoda A."/>
            <person name="Takaki Y."/>
            <person name="Nishi S."/>
            <person name="Hori S."/>
            <person name="Arai W."/>
            <person name="Tsubouchi T."/>
            <person name="Morono Y."/>
            <person name="Uchiyama I."/>
            <person name="Ito T."/>
            <person name="Fujiyama A."/>
            <person name="Inagaki F."/>
            <person name="Takami H."/>
        </authorList>
    </citation>
    <scope>NUCLEOTIDE SEQUENCE</scope>
    <source>
        <strain evidence="1">Expedition CK06-06</strain>
    </source>
</reference>
<evidence type="ECO:0008006" key="2">
    <source>
        <dbReference type="Google" id="ProtNLM"/>
    </source>
</evidence>
<dbReference type="CDD" id="cd00761">
    <property type="entry name" value="Glyco_tranf_GTA_type"/>
    <property type="match status" value="1"/>
</dbReference>
<sequence>MGIKMKSIAFVTRVHPRRPNMLKICIKSVKAQTSDDYIHILHRDDNTKEGYGVPNANRSLIKVNPINARYVMILDDDNMLIDPNFVEIFAKVTEKGV</sequence>
<evidence type="ECO:0000313" key="1">
    <source>
        <dbReference type="EMBL" id="GAH84870.1"/>
    </source>
</evidence>
<dbReference type="SUPFAM" id="SSF53448">
    <property type="entry name" value="Nucleotide-diphospho-sugar transferases"/>
    <property type="match status" value="1"/>
</dbReference>
<name>X1JTX9_9ZZZZ</name>
<gene>
    <name evidence="1" type="ORF">S03H2_66947</name>
</gene>
<protein>
    <recommendedName>
        <fullName evidence="2">Glycosyltransferase 2-like domain-containing protein</fullName>
    </recommendedName>
</protein>
<feature type="non-terminal residue" evidence="1">
    <location>
        <position position="97"/>
    </location>
</feature>
<dbReference type="InterPro" id="IPR029044">
    <property type="entry name" value="Nucleotide-diphossugar_trans"/>
</dbReference>